<dbReference type="AlphaFoldDB" id="A0A382RXL8"/>
<dbReference type="SUPFAM" id="SSF50346">
    <property type="entry name" value="PRC-barrel domain"/>
    <property type="match status" value="1"/>
</dbReference>
<evidence type="ECO:0000313" key="2">
    <source>
        <dbReference type="EMBL" id="SVD02444.1"/>
    </source>
</evidence>
<gene>
    <name evidence="2" type="ORF">METZ01_LOCUS355298</name>
</gene>
<accession>A0A382RXL8</accession>
<dbReference type="Gene3D" id="2.30.30.240">
    <property type="entry name" value="PRC-barrel domain"/>
    <property type="match status" value="1"/>
</dbReference>
<dbReference type="Pfam" id="PF24986">
    <property type="entry name" value="PRC_RimM"/>
    <property type="match status" value="1"/>
</dbReference>
<feature type="domain" description="Ribosome maturation factor RimM PRC barrel" evidence="1">
    <location>
        <begin position="7"/>
        <end position="73"/>
    </location>
</feature>
<dbReference type="EMBL" id="UINC01124949">
    <property type="protein sequence ID" value="SVD02444.1"/>
    <property type="molecule type" value="Genomic_DNA"/>
</dbReference>
<evidence type="ECO:0000259" key="1">
    <source>
        <dbReference type="Pfam" id="PF24986"/>
    </source>
</evidence>
<reference evidence="2" key="1">
    <citation type="submission" date="2018-05" db="EMBL/GenBank/DDBJ databases">
        <authorList>
            <person name="Lanie J.A."/>
            <person name="Ng W.-L."/>
            <person name="Kazmierczak K.M."/>
            <person name="Andrzejewski T.M."/>
            <person name="Davidsen T.M."/>
            <person name="Wayne K.J."/>
            <person name="Tettelin H."/>
            <person name="Glass J.I."/>
            <person name="Rusch D."/>
            <person name="Podicherti R."/>
            <person name="Tsui H.-C.T."/>
            <person name="Winkler M.E."/>
        </authorList>
    </citation>
    <scope>NUCLEOTIDE SEQUENCE</scope>
</reference>
<dbReference type="InterPro" id="IPR011033">
    <property type="entry name" value="PRC_barrel-like_sf"/>
</dbReference>
<proteinExistence type="predicted"/>
<sequence length="75" mass="8254">EINLISKDLLGFDVITDTGEFVGILKDVIWLPSNDAYLIHDGKSEKLIPVIPEVVMGMDLDEGLIVIMPMDGLLD</sequence>
<name>A0A382RXL8_9ZZZZ</name>
<organism evidence="2">
    <name type="scientific">marine metagenome</name>
    <dbReference type="NCBI Taxonomy" id="408172"/>
    <lineage>
        <taxon>unclassified sequences</taxon>
        <taxon>metagenomes</taxon>
        <taxon>ecological metagenomes</taxon>
    </lineage>
</organism>
<dbReference type="InterPro" id="IPR056792">
    <property type="entry name" value="PRC_RimM"/>
</dbReference>
<protein>
    <recommendedName>
        <fullName evidence="1">Ribosome maturation factor RimM PRC barrel domain-containing protein</fullName>
    </recommendedName>
</protein>
<feature type="non-terminal residue" evidence="2">
    <location>
        <position position="1"/>
    </location>
</feature>